<comment type="caution">
    <text evidence="1">The sequence shown here is derived from an EMBL/GenBank/DDBJ whole genome shotgun (WGS) entry which is preliminary data.</text>
</comment>
<evidence type="ECO:0000313" key="1">
    <source>
        <dbReference type="EMBL" id="OAD20609.1"/>
    </source>
</evidence>
<accession>A0A176RY29</accession>
<dbReference type="Proteomes" id="UP000076962">
    <property type="component" value="Unassembled WGS sequence"/>
</dbReference>
<keyword evidence="2" id="KW-1185">Reference proteome</keyword>
<dbReference type="EMBL" id="LUTY01002239">
    <property type="protein sequence ID" value="OAD20609.1"/>
    <property type="molecule type" value="Genomic_DNA"/>
</dbReference>
<reference evidence="1 2" key="1">
    <citation type="submission" date="2016-05" db="EMBL/GenBank/DDBJ databases">
        <title>Single-cell genome of chain-forming Candidatus Thiomargarita nelsonii and comparison to other large sulfur-oxidizing bacteria.</title>
        <authorList>
            <person name="Winkel M."/>
            <person name="Salman V."/>
            <person name="Woyke T."/>
            <person name="Schulz-Vogt H."/>
            <person name="Richter M."/>
            <person name="Flood B."/>
            <person name="Bailey J."/>
            <person name="Amann R."/>
            <person name="Mussmann M."/>
        </authorList>
    </citation>
    <scope>NUCLEOTIDE SEQUENCE [LARGE SCALE GENOMIC DNA]</scope>
    <source>
        <strain evidence="1 2">THI036</strain>
    </source>
</reference>
<organism evidence="1 2">
    <name type="scientific">Candidatus Thiomargarita nelsonii</name>
    <dbReference type="NCBI Taxonomy" id="1003181"/>
    <lineage>
        <taxon>Bacteria</taxon>
        <taxon>Pseudomonadati</taxon>
        <taxon>Pseudomonadota</taxon>
        <taxon>Gammaproteobacteria</taxon>
        <taxon>Thiotrichales</taxon>
        <taxon>Thiotrichaceae</taxon>
        <taxon>Thiomargarita</taxon>
    </lineage>
</organism>
<sequence>MLMNANQEHSAYLPEAVCTLENPQSDIPRIAKDHNLLKQIEASAQQIP</sequence>
<gene>
    <name evidence="1" type="ORF">THIOM_003675</name>
</gene>
<proteinExistence type="predicted"/>
<feature type="non-terminal residue" evidence="1">
    <location>
        <position position="48"/>
    </location>
</feature>
<name>A0A176RY29_9GAMM</name>
<dbReference type="AlphaFoldDB" id="A0A176RY29"/>
<protein>
    <submittedName>
        <fullName evidence="1">Uncharacterized protein</fullName>
    </submittedName>
</protein>
<evidence type="ECO:0000313" key="2">
    <source>
        <dbReference type="Proteomes" id="UP000076962"/>
    </source>
</evidence>